<comment type="caution">
    <text evidence="1">The sequence shown here is derived from an EMBL/GenBank/DDBJ whole genome shotgun (WGS) entry which is preliminary data.</text>
</comment>
<gene>
    <name evidence="1" type="ORF">POCULU_LOCUS9636</name>
</gene>
<sequence length="105" mass="11858">VTFEVAIREVLSNCQKSSSSTQYTLTPITSTIASRIAANRKRKIYDKDTFKEEFPDLTEDEDIKDNMNYYPSDGSLEFFEPSLKKAKITIKNPSNFSGCSSLEDA</sequence>
<dbReference type="EMBL" id="CAJVPJ010003816">
    <property type="protein sequence ID" value="CAG8645102.1"/>
    <property type="molecule type" value="Genomic_DNA"/>
</dbReference>
<reference evidence="1" key="1">
    <citation type="submission" date="2021-06" db="EMBL/GenBank/DDBJ databases">
        <authorList>
            <person name="Kallberg Y."/>
            <person name="Tangrot J."/>
            <person name="Rosling A."/>
        </authorList>
    </citation>
    <scope>NUCLEOTIDE SEQUENCE</scope>
    <source>
        <strain evidence="1">IA702</strain>
    </source>
</reference>
<dbReference type="Proteomes" id="UP000789572">
    <property type="component" value="Unassembled WGS sequence"/>
</dbReference>
<evidence type="ECO:0000313" key="2">
    <source>
        <dbReference type="Proteomes" id="UP000789572"/>
    </source>
</evidence>
<protein>
    <submittedName>
        <fullName evidence="1">4665_t:CDS:1</fullName>
    </submittedName>
</protein>
<organism evidence="1 2">
    <name type="scientific">Paraglomus occultum</name>
    <dbReference type="NCBI Taxonomy" id="144539"/>
    <lineage>
        <taxon>Eukaryota</taxon>
        <taxon>Fungi</taxon>
        <taxon>Fungi incertae sedis</taxon>
        <taxon>Mucoromycota</taxon>
        <taxon>Glomeromycotina</taxon>
        <taxon>Glomeromycetes</taxon>
        <taxon>Paraglomerales</taxon>
        <taxon>Paraglomeraceae</taxon>
        <taxon>Paraglomus</taxon>
    </lineage>
</organism>
<name>A0A9N9DR91_9GLOM</name>
<accession>A0A9N9DR91</accession>
<proteinExistence type="predicted"/>
<keyword evidence="2" id="KW-1185">Reference proteome</keyword>
<evidence type="ECO:0000313" key="1">
    <source>
        <dbReference type="EMBL" id="CAG8645102.1"/>
    </source>
</evidence>
<feature type="non-terminal residue" evidence="1">
    <location>
        <position position="1"/>
    </location>
</feature>
<dbReference type="AlphaFoldDB" id="A0A9N9DR91"/>